<sequence>MKTIEPPSPASGCQSGVTAISQTQITNKSDQFAYGCATRVHTSQGDLSPALHQCFYLASFYTEDGYLKLFILKCSALMD</sequence>
<keyword evidence="2" id="KW-1185">Reference proteome</keyword>
<dbReference type="Proteomes" id="UP001519460">
    <property type="component" value="Unassembled WGS sequence"/>
</dbReference>
<protein>
    <submittedName>
        <fullName evidence="1">Uncharacterized protein</fullName>
    </submittedName>
</protein>
<accession>A0ABD0M8Z7</accession>
<reference evidence="1 2" key="1">
    <citation type="journal article" date="2023" name="Sci. Data">
        <title>Genome assembly of the Korean intertidal mud-creeper Batillaria attramentaria.</title>
        <authorList>
            <person name="Patra A.K."/>
            <person name="Ho P.T."/>
            <person name="Jun S."/>
            <person name="Lee S.J."/>
            <person name="Kim Y."/>
            <person name="Won Y.J."/>
        </authorList>
    </citation>
    <scope>NUCLEOTIDE SEQUENCE [LARGE SCALE GENOMIC DNA]</scope>
    <source>
        <strain evidence="1">Wonlab-2016</strain>
    </source>
</reference>
<organism evidence="1 2">
    <name type="scientific">Batillaria attramentaria</name>
    <dbReference type="NCBI Taxonomy" id="370345"/>
    <lineage>
        <taxon>Eukaryota</taxon>
        <taxon>Metazoa</taxon>
        <taxon>Spiralia</taxon>
        <taxon>Lophotrochozoa</taxon>
        <taxon>Mollusca</taxon>
        <taxon>Gastropoda</taxon>
        <taxon>Caenogastropoda</taxon>
        <taxon>Sorbeoconcha</taxon>
        <taxon>Cerithioidea</taxon>
        <taxon>Batillariidae</taxon>
        <taxon>Batillaria</taxon>
    </lineage>
</organism>
<proteinExistence type="predicted"/>
<comment type="caution">
    <text evidence="1">The sequence shown here is derived from an EMBL/GenBank/DDBJ whole genome shotgun (WGS) entry which is preliminary data.</text>
</comment>
<dbReference type="AlphaFoldDB" id="A0ABD0M8Z7"/>
<name>A0ABD0M8Z7_9CAEN</name>
<evidence type="ECO:0000313" key="2">
    <source>
        <dbReference type="Proteomes" id="UP001519460"/>
    </source>
</evidence>
<dbReference type="EMBL" id="JACVVK020000002">
    <property type="protein sequence ID" value="KAK7508283.1"/>
    <property type="molecule type" value="Genomic_DNA"/>
</dbReference>
<gene>
    <name evidence="1" type="ORF">BaRGS_00000522</name>
</gene>
<evidence type="ECO:0000313" key="1">
    <source>
        <dbReference type="EMBL" id="KAK7508283.1"/>
    </source>
</evidence>